<dbReference type="InterPro" id="IPR050272">
    <property type="entry name" value="Isochorismatase-like_hydrls"/>
</dbReference>
<dbReference type="AlphaFoldDB" id="A0A931EXE0"/>
<dbReference type="InterPro" id="IPR000868">
    <property type="entry name" value="Isochorismatase-like_dom"/>
</dbReference>
<organism evidence="3 4">
    <name type="scientific">Nonomuraea cypriaca</name>
    <dbReference type="NCBI Taxonomy" id="1187855"/>
    <lineage>
        <taxon>Bacteria</taxon>
        <taxon>Bacillati</taxon>
        <taxon>Actinomycetota</taxon>
        <taxon>Actinomycetes</taxon>
        <taxon>Streptosporangiales</taxon>
        <taxon>Streptosporangiaceae</taxon>
        <taxon>Nonomuraea</taxon>
    </lineage>
</organism>
<name>A0A931EXE0_9ACTN</name>
<gene>
    <name evidence="3" type="ORF">ITP53_18465</name>
</gene>
<comment type="caution">
    <text evidence="3">The sequence shown here is derived from an EMBL/GenBank/DDBJ whole genome shotgun (WGS) entry which is preliminary data.</text>
</comment>
<keyword evidence="1" id="KW-0378">Hydrolase</keyword>
<feature type="domain" description="Isochorismatase-like" evidence="2">
    <location>
        <begin position="45"/>
        <end position="216"/>
    </location>
</feature>
<accession>A0A931EXE0</accession>
<dbReference type="Gene3D" id="3.40.50.850">
    <property type="entry name" value="Isochorismatase-like"/>
    <property type="match status" value="1"/>
</dbReference>
<evidence type="ECO:0000313" key="3">
    <source>
        <dbReference type="EMBL" id="MBF8187684.1"/>
    </source>
</evidence>
<dbReference type="Proteomes" id="UP000605361">
    <property type="component" value="Unassembled WGS sequence"/>
</dbReference>
<protein>
    <submittedName>
        <fullName evidence="3">Isochorismatase family protein</fullName>
    </submittedName>
</protein>
<dbReference type="SUPFAM" id="SSF52499">
    <property type="entry name" value="Isochorismatase-like hydrolases"/>
    <property type="match status" value="1"/>
</dbReference>
<dbReference type="GO" id="GO:0016787">
    <property type="term" value="F:hydrolase activity"/>
    <property type="evidence" value="ECO:0007669"/>
    <property type="project" value="UniProtKB-KW"/>
</dbReference>
<evidence type="ECO:0000313" key="4">
    <source>
        <dbReference type="Proteomes" id="UP000605361"/>
    </source>
</evidence>
<dbReference type="EMBL" id="JADOGI010000050">
    <property type="protein sequence ID" value="MBF8187684.1"/>
    <property type="molecule type" value="Genomic_DNA"/>
</dbReference>
<keyword evidence="4" id="KW-1185">Reference proteome</keyword>
<dbReference type="PANTHER" id="PTHR43540:SF1">
    <property type="entry name" value="ISOCHORISMATASE HYDROLASE"/>
    <property type="match status" value="1"/>
</dbReference>
<reference evidence="3" key="1">
    <citation type="submission" date="2020-11" db="EMBL/GenBank/DDBJ databases">
        <title>Whole-genome analyses of Nonomuraea sp. K274.</title>
        <authorList>
            <person name="Veyisoglu A."/>
        </authorList>
    </citation>
    <scope>NUCLEOTIDE SEQUENCE</scope>
    <source>
        <strain evidence="3">K274</strain>
    </source>
</reference>
<evidence type="ECO:0000256" key="1">
    <source>
        <dbReference type="ARBA" id="ARBA00022801"/>
    </source>
</evidence>
<dbReference type="PANTHER" id="PTHR43540">
    <property type="entry name" value="PEROXYUREIDOACRYLATE/UREIDOACRYLATE AMIDOHYDROLASE-RELATED"/>
    <property type="match status" value="1"/>
</dbReference>
<dbReference type="RefSeq" id="WP_195896645.1">
    <property type="nucleotide sequence ID" value="NZ_JADOGI010000050.1"/>
</dbReference>
<dbReference type="Pfam" id="PF00857">
    <property type="entry name" value="Isochorismatase"/>
    <property type="match status" value="1"/>
</dbReference>
<proteinExistence type="predicted"/>
<evidence type="ECO:0000259" key="2">
    <source>
        <dbReference type="Pfam" id="PF00857"/>
    </source>
</evidence>
<sequence>MSRPPLPATPDGALATVWQDLTEEEQAVYARAGYHRAFGLGTAPALLIVDVEYNFTGDIPEPILHSIAKYPDSCGAAAWRSVPAIVRLLAAARAARIPVVYSHGTPKGDRPGTPRRGTDIIDEIAPRADEYVVAKSAASAFHDTGLAGHLAAQGVDTVIHAGCTTSGCVRASVVDAAAYGFRNAVVEECVFDRALLPHQVNLFDMDAKYADVISLEAAETYLAERTDR</sequence>
<dbReference type="InterPro" id="IPR036380">
    <property type="entry name" value="Isochorismatase-like_sf"/>
</dbReference>